<comment type="similarity">
    <text evidence="1">Belongs to the short-chain dehydrogenases/reductases (SDR) family.</text>
</comment>
<keyword evidence="2" id="KW-0560">Oxidoreductase</keyword>
<dbReference type="Proteomes" id="UP001172673">
    <property type="component" value="Unassembled WGS sequence"/>
</dbReference>
<name>A0AA39CCQ4_9EURO</name>
<dbReference type="PRINTS" id="PR00081">
    <property type="entry name" value="GDHRDH"/>
</dbReference>
<dbReference type="InterPro" id="IPR002347">
    <property type="entry name" value="SDR_fam"/>
</dbReference>
<dbReference type="Pfam" id="PF00106">
    <property type="entry name" value="adh_short"/>
    <property type="match status" value="1"/>
</dbReference>
<evidence type="ECO:0000256" key="2">
    <source>
        <dbReference type="ARBA" id="ARBA00023002"/>
    </source>
</evidence>
<evidence type="ECO:0000313" key="4">
    <source>
        <dbReference type="Proteomes" id="UP001172673"/>
    </source>
</evidence>
<evidence type="ECO:0000313" key="3">
    <source>
        <dbReference type="EMBL" id="KAJ9603469.1"/>
    </source>
</evidence>
<dbReference type="GO" id="GO:0016616">
    <property type="term" value="F:oxidoreductase activity, acting on the CH-OH group of donors, NAD or NADP as acceptor"/>
    <property type="evidence" value="ECO:0007669"/>
    <property type="project" value="TreeGrafter"/>
</dbReference>
<dbReference type="PANTHER" id="PTHR44229:SF4">
    <property type="entry name" value="15-HYDROXYPROSTAGLANDIN DEHYDROGENASE [NAD(+)]"/>
    <property type="match status" value="1"/>
</dbReference>
<keyword evidence="4" id="KW-1185">Reference proteome</keyword>
<dbReference type="PANTHER" id="PTHR44229">
    <property type="entry name" value="15-HYDROXYPROSTAGLANDIN DEHYDROGENASE [NAD(+)]"/>
    <property type="match status" value="1"/>
</dbReference>
<dbReference type="InterPro" id="IPR036291">
    <property type="entry name" value="NAD(P)-bd_dom_sf"/>
</dbReference>
<sequence length="313" mass="33637">MSTHVDLSALNGKSVIVVSGASGLGLAIAKRFANSEVHVTILDIDVPGGSQIVNELRQQGLSAQFVRCDVTAHHSRTEAFEYAIRLSPTKSLDIVALMAGVMGEPGSLVDMVIRGQQENVSQPPKLRHPALNANLVGICNCAYLALWYMNLGSGADGQKSGTPASQEALFSKSLMLISSTVAYTDVGNFADYHTSKFGVRGLFRGLRHETPRLNIRTNCLAPYFMDTPLVHNGLEAFAAAGMEPGKGFEFVDVEKVVDVAGRFAVDEGLHGRAIMIVPEPEGVVDLDDDEDGLWGGKVFKGVQERMRARGLII</sequence>
<reference evidence="3" key="1">
    <citation type="submission" date="2022-10" db="EMBL/GenBank/DDBJ databases">
        <title>Culturing micro-colonial fungi from biological soil crusts in the Mojave desert and describing Neophaeococcomyces mojavensis, and introducing the new genera and species Taxawa tesnikishii.</title>
        <authorList>
            <person name="Kurbessoian T."/>
            <person name="Stajich J.E."/>
        </authorList>
    </citation>
    <scope>NUCLEOTIDE SEQUENCE</scope>
    <source>
        <strain evidence="3">TK_41</strain>
    </source>
</reference>
<proteinExistence type="inferred from homology"/>
<organism evidence="3 4">
    <name type="scientific">Cladophialophora chaetospira</name>
    <dbReference type="NCBI Taxonomy" id="386627"/>
    <lineage>
        <taxon>Eukaryota</taxon>
        <taxon>Fungi</taxon>
        <taxon>Dikarya</taxon>
        <taxon>Ascomycota</taxon>
        <taxon>Pezizomycotina</taxon>
        <taxon>Eurotiomycetes</taxon>
        <taxon>Chaetothyriomycetidae</taxon>
        <taxon>Chaetothyriales</taxon>
        <taxon>Herpotrichiellaceae</taxon>
        <taxon>Cladophialophora</taxon>
    </lineage>
</organism>
<dbReference type="AlphaFoldDB" id="A0AA39CCQ4"/>
<dbReference type="SUPFAM" id="SSF51735">
    <property type="entry name" value="NAD(P)-binding Rossmann-fold domains"/>
    <property type="match status" value="1"/>
</dbReference>
<evidence type="ECO:0000256" key="1">
    <source>
        <dbReference type="ARBA" id="ARBA00006484"/>
    </source>
</evidence>
<comment type="caution">
    <text evidence="3">The sequence shown here is derived from an EMBL/GenBank/DDBJ whole genome shotgun (WGS) entry which is preliminary data.</text>
</comment>
<dbReference type="Gene3D" id="3.40.50.720">
    <property type="entry name" value="NAD(P)-binding Rossmann-like Domain"/>
    <property type="match status" value="1"/>
</dbReference>
<dbReference type="EMBL" id="JAPDRK010000022">
    <property type="protein sequence ID" value="KAJ9603469.1"/>
    <property type="molecule type" value="Genomic_DNA"/>
</dbReference>
<dbReference type="GO" id="GO:0005737">
    <property type="term" value="C:cytoplasm"/>
    <property type="evidence" value="ECO:0007669"/>
    <property type="project" value="TreeGrafter"/>
</dbReference>
<accession>A0AA39CCQ4</accession>
<protein>
    <submittedName>
        <fullName evidence="3">Uncharacterized protein</fullName>
    </submittedName>
</protein>
<gene>
    <name evidence="3" type="ORF">H2200_012247</name>
</gene>